<keyword evidence="2" id="KW-1185">Reference proteome</keyword>
<sequence length="51" mass="5782">MKESKNIGCCAVLKITVQRKFNYSSNILRCSRRKGNQIPVQSTAIARRISI</sequence>
<dbReference type="Proteomes" id="UP001497382">
    <property type="component" value="Unassembled WGS sequence"/>
</dbReference>
<dbReference type="EMBL" id="CAXIEN010000483">
    <property type="protein sequence ID" value="CAL1299061.1"/>
    <property type="molecule type" value="Genomic_DNA"/>
</dbReference>
<protein>
    <submittedName>
        <fullName evidence="1">Uncharacterized protein</fullName>
    </submittedName>
</protein>
<name>A0AAV2BTG8_9ARAC</name>
<comment type="caution">
    <text evidence="1">The sequence shown here is derived from an EMBL/GenBank/DDBJ whole genome shotgun (WGS) entry which is preliminary data.</text>
</comment>
<organism evidence="1 2">
    <name type="scientific">Larinioides sclopetarius</name>
    <dbReference type="NCBI Taxonomy" id="280406"/>
    <lineage>
        <taxon>Eukaryota</taxon>
        <taxon>Metazoa</taxon>
        <taxon>Ecdysozoa</taxon>
        <taxon>Arthropoda</taxon>
        <taxon>Chelicerata</taxon>
        <taxon>Arachnida</taxon>
        <taxon>Araneae</taxon>
        <taxon>Araneomorphae</taxon>
        <taxon>Entelegynae</taxon>
        <taxon>Araneoidea</taxon>
        <taxon>Araneidae</taxon>
        <taxon>Larinioides</taxon>
    </lineage>
</organism>
<proteinExistence type="predicted"/>
<reference evidence="1 2" key="1">
    <citation type="submission" date="2024-04" db="EMBL/GenBank/DDBJ databases">
        <authorList>
            <person name="Rising A."/>
            <person name="Reimegard J."/>
            <person name="Sonavane S."/>
            <person name="Akerstrom W."/>
            <person name="Nylinder S."/>
            <person name="Hedman E."/>
            <person name="Kallberg Y."/>
        </authorList>
    </citation>
    <scope>NUCLEOTIDE SEQUENCE [LARGE SCALE GENOMIC DNA]</scope>
</reference>
<accession>A0AAV2BTG8</accession>
<evidence type="ECO:0000313" key="1">
    <source>
        <dbReference type="EMBL" id="CAL1299061.1"/>
    </source>
</evidence>
<gene>
    <name evidence="1" type="ORF">LARSCL_LOCUS21126</name>
</gene>
<dbReference type="AlphaFoldDB" id="A0AAV2BTG8"/>
<evidence type="ECO:0000313" key="2">
    <source>
        <dbReference type="Proteomes" id="UP001497382"/>
    </source>
</evidence>